<reference evidence="2 3" key="2">
    <citation type="journal article" date="2011" name="Stand. Genomic Sci.">
        <title>Complete genome sequence of Truepera radiovictrix type strain (RQ-24).</title>
        <authorList>
            <person name="Ivanova N."/>
            <person name="Rohde C."/>
            <person name="Munk C."/>
            <person name="Nolan M."/>
            <person name="Lucas S."/>
            <person name="Del Rio T.G."/>
            <person name="Tice H."/>
            <person name="Deshpande S."/>
            <person name="Cheng J.F."/>
            <person name="Tapia R."/>
            <person name="Han C."/>
            <person name="Goodwin L."/>
            <person name="Pitluck S."/>
            <person name="Liolios K."/>
            <person name="Mavromatis K."/>
            <person name="Mikhailova N."/>
            <person name="Pati A."/>
            <person name="Chen A."/>
            <person name="Palaniappan K."/>
            <person name="Land M."/>
            <person name="Hauser L."/>
            <person name="Chang Y.J."/>
            <person name="Jeffries C.D."/>
            <person name="Brambilla E."/>
            <person name="Rohde M."/>
            <person name="Goker M."/>
            <person name="Tindall B.J."/>
            <person name="Woyke T."/>
            <person name="Bristow J."/>
            <person name="Eisen J.A."/>
            <person name="Markowitz V."/>
            <person name="Hugenholtz P."/>
            <person name="Kyrpides N.C."/>
            <person name="Klenk H.P."/>
            <person name="Lapidus A."/>
        </authorList>
    </citation>
    <scope>NUCLEOTIDE SEQUENCE [LARGE SCALE GENOMIC DNA]</scope>
    <source>
        <strain evidence="3">DSM 17093 / CIP 108686 / LMG 22925 / RQ-24</strain>
    </source>
</reference>
<dbReference type="EMBL" id="CP002049">
    <property type="protein sequence ID" value="ADI13285.1"/>
    <property type="molecule type" value="Genomic_DNA"/>
</dbReference>
<feature type="transmembrane region" description="Helical" evidence="1">
    <location>
        <begin position="33"/>
        <end position="51"/>
    </location>
</feature>
<keyword evidence="1" id="KW-1133">Transmembrane helix</keyword>
<gene>
    <name evidence="2" type="ordered locus">Trad_0143</name>
</gene>
<dbReference type="eggNOG" id="ENOG502ZX84">
    <property type="taxonomic scope" value="Bacteria"/>
</dbReference>
<dbReference type="Proteomes" id="UP000000379">
    <property type="component" value="Chromosome"/>
</dbReference>
<keyword evidence="1" id="KW-0812">Transmembrane</keyword>
<evidence type="ECO:0000256" key="1">
    <source>
        <dbReference type="SAM" id="Phobius"/>
    </source>
</evidence>
<dbReference type="AlphaFoldDB" id="D7CXG1"/>
<sequence>MNYAALLALLAALAFVSPFLVNLATQVGVPRGFGIVTTLTVGVFIVAWAVVRQRVERHQRLEARIALLQARRRTAPHDPRGYFSEGEHLGDLLTEAGRPREALRVFEAYARLLQTLPEREGERAVTEAVIAKLRRELAEREEEHGASV</sequence>
<dbReference type="KEGG" id="tra:Trad_0143"/>
<evidence type="ECO:0000313" key="3">
    <source>
        <dbReference type="Proteomes" id="UP000000379"/>
    </source>
</evidence>
<evidence type="ECO:0000313" key="2">
    <source>
        <dbReference type="EMBL" id="ADI13285.1"/>
    </source>
</evidence>
<protein>
    <recommendedName>
        <fullName evidence="4">Tetratricopeptide repeat protein</fullName>
    </recommendedName>
</protein>
<dbReference type="HOGENOM" id="CLU_123785_0_0_0"/>
<accession>D7CXG1</accession>
<name>D7CXG1_TRURR</name>
<organism evidence="2 3">
    <name type="scientific">Truepera radiovictrix (strain DSM 17093 / CIP 108686 / LMG 22925 / RQ-24)</name>
    <dbReference type="NCBI Taxonomy" id="649638"/>
    <lineage>
        <taxon>Bacteria</taxon>
        <taxon>Thermotogati</taxon>
        <taxon>Deinococcota</taxon>
        <taxon>Deinococci</taxon>
        <taxon>Trueperales</taxon>
        <taxon>Trueperaceae</taxon>
        <taxon>Truepera</taxon>
    </lineage>
</organism>
<keyword evidence="1" id="KW-0472">Membrane</keyword>
<dbReference type="RefSeq" id="WP_013176665.1">
    <property type="nucleotide sequence ID" value="NC_014221.1"/>
</dbReference>
<reference evidence="3" key="1">
    <citation type="submission" date="2010-05" db="EMBL/GenBank/DDBJ databases">
        <title>The complete genome of Truepera radiovictris DSM 17093.</title>
        <authorList>
            <consortium name="US DOE Joint Genome Institute (JGI-PGF)"/>
            <person name="Lucas S."/>
            <person name="Copeland A."/>
            <person name="Lapidus A."/>
            <person name="Glavina del Rio T."/>
            <person name="Dalin E."/>
            <person name="Tice H."/>
            <person name="Bruce D."/>
            <person name="Goodwin L."/>
            <person name="Pitluck S."/>
            <person name="Kyrpides N."/>
            <person name="Mavromatis K."/>
            <person name="Ovchinnikova G."/>
            <person name="Munk A.C."/>
            <person name="Detter J.C."/>
            <person name="Han C."/>
            <person name="Tapia R."/>
            <person name="Land M."/>
            <person name="Hauser L."/>
            <person name="Markowitz V."/>
            <person name="Cheng J.-F."/>
            <person name="Hugenholtz P."/>
            <person name="Woyke T."/>
            <person name="Wu D."/>
            <person name="Tindall B."/>
            <person name="Pomrenke H.G."/>
            <person name="Brambilla E."/>
            <person name="Klenk H.-P."/>
            <person name="Eisen J.A."/>
        </authorList>
    </citation>
    <scope>NUCLEOTIDE SEQUENCE [LARGE SCALE GENOMIC DNA]</scope>
    <source>
        <strain evidence="3">DSM 17093 / CIP 108686 / LMG 22925 / RQ-24</strain>
    </source>
</reference>
<proteinExistence type="predicted"/>
<keyword evidence="3" id="KW-1185">Reference proteome</keyword>
<evidence type="ECO:0008006" key="4">
    <source>
        <dbReference type="Google" id="ProtNLM"/>
    </source>
</evidence>
<dbReference type="STRING" id="649638.Trad_0143"/>